<keyword evidence="9 11" id="KW-0411">Iron-sulfur</keyword>
<dbReference type="InterPro" id="IPR038135">
    <property type="entry name" value="Methylthiotransferase_N_sf"/>
</dbReference>
<keyword evidence="3 11" id="KW-0004">4Fe-4S</keyword>
<gene>
    <name evidence="14" type="ordered locus">DKAM_1082</name>
</gene>
<dbReference type="Gene3D" id="3.40.50.12160">
    <property type="entry name" value="Methylthiotransferase, N-terminal domain"/>
    <property type="match status" value="1"/>
</dbReference>
<keyword evidence="7 11" id="KW-0479">Metal-binding</keyword>
<dbReference type="STRING" id="490899.DKAM_1082"/>
<dbReference type="EC" id="2.8.4.5" evidence="11"/>
<evidence type="ECO:0000313" key="15">
    <source>
        <dbReference type="Proteomes" id="UP000006903"/>
    </source>
</evidence>
<evidence type="ECO:0000256" key="8">
    <source>
        <dbReference type="ARBA" id="ARBA00023004"/>
    </source>
</evidence>
<dbReference type="FunFam" id="3.80.30.20:FF:000002">
    <property type="entry name" value="threonylcarbamoyladenosine tRNA methylthiotransferase isoform X2"/>
    <property type="match status" value="1"/>
</dbReference>
<evidence type="ECO:0000256" key="5">
    <source>
        <dbReference type="ARBA" id="ARBA00022691"/>
    </source>
</evidence>
<dbReference type="EMBL" id="CP001140">
    <property type="protein sequence ID" value="ACL11408.1"/>
    <property type="molecule type" value="Genomic_DNA"/>
</dbReference>
<feature type="domain" description="Radical SAM core" evidence="13">
    <location>
        <begin position="131"/>
        <end position="364"/>
    </location>
</feature>
<dbReference type="CDD" id="cd01335">
    <property type="entry name" value="Radical_SAM"/>
    <property type="match status" value="1"/>
</dbReference>
<dbReference type="InterPro" id="IPR007197">
    <property type="entry name" value="rSAM"/>
</dbReference>
<evidence type="ECO:0000256" key="9">
    <source>
        <dbReference type="ARBA" id="ARBA00023014"/>
    </source>
</evidence>
<dbReference type="RefSeq" id="WP_012608749.1">
    <property type="nucleotide sequence ID" value="NC_011766.1"/>
</dbReference>
<evidence type="ECO:0000259" key="13">
    <source>
        <dbReference type="PROSITE" id="PS51918"/>
    </source>
</evidence>
<dbReference type="PROSITE" id="PS51449">
    <property type="entry name" value="MTTASE_N"/>
    <property type="match status" value="1"/>
</dbReference>
<accession>B8D5M7</accession>
<evidence type="ECO:0000256" key="1">
    <source>
        <dbReference type="ARBA" id="ARBA00002399"/>
    </source>
</evidence>
<evidence type="ECO:0000256" key="7">
    <source>
        <dbReference type="ARBA" id="ARBA00022723"/>
    </source>
</evidence>
<evidence type="ECO:0000313" key="14">
    <source>
        <dbReference type="EMBL" id="ACL11408.1"/>
    </source>
</evidence>
<dbReference type="GO" id="GO:0046872">
    <property type="term" value="F:metal ion binding"/>
    <property type="evidence" value="ECO:0007669"/>
    <property type="project" value="UniProtKB-UniRule"/>
</dbReference>
<dbReference type="SFLD" id="SFLDG01082">
    <property type="entry name" value="B12-binding_domain_containing"/>
    <property type="match status" value="1"/>
</dbReference>
<dbReference type="Proteomes" id="UP000006903">
    <property type="component" value="Chromosome"/>
</dbReference>
<sequence length="432" mass="49053">MRVYIETYGCALNKSDEALMVENILREGHELVNSIEDADTLIINTCIVRLDTEYHMVKRIRELYEVASRTGKKLIVAGCMAKAEPYTVLKIAPEASLVSPQNSALITEVLKTRGKVILIDGLRERDRIGIHVEDRIAPIPIQEGCLSNCSFCITKHARRILVSHGIDAVVKAVERAVRNGAVEIQLTGMDLGTYGLDLYKTRKLPELVKEVSRRVSGEYMIRIGMINPEHLRYILDDLIDAINESSKVYRFLHIPLQSGSNKVLSVMRRNYSVEEYIEIVNEAKSRIPGVSIATDIIVGHPMEDEEDFNETLKVIRELEFERVHLAGYSIRPLTYSASLPQVPTRVKKERVLRALQVIEEVGLKIRLKYVGKEVECFTTEHSNTWICRLENYIPVVVTGKSGDPALDYGRWIRVLVDNATFFDLRGRFLESK</sequence>
<dbReference type="eggNOG" id="arCOG01358">
    <property type="taxonomic scope" value="Archaea"/>
</dbReference>
<comment type="similarity">
    <text evidence="2 11">Belongs to the methylthiotransferase family. CDKAL1 subfamily.</text>
</comment>
<dbReference type="PANTHER" id="PTHR11918">
    <property type="entry name" value="RADICAL SAM PROTEINS"/>
    <property type="match status" value="1"/>
</dbReference>
<dbReference type="NCBIfam" id="TIGR01578">
    <property type="entry name" value="MiaB-like-B"/>
    <property type="match status" value="1"/>
</dbReference>
<protein>
    <recommendedName>
        <fullName evidence="11">tRNA-t(6)A37 methylthiotransferase</fullName>
        <ecNumber evidence="11">2.8.4.5</ecNumber>
    </recommendedName>
</protein>
<dbReference type="AlphaFoldDB" id="B8D5M7"/>
<keyword evidence="8 11" id="KW-0408">Iron</keyword>
<name>B8D5M7_DESA1</name>
<dbReference type="Gene3D" id="3.80.30.20">
    <property type="entry name" value="tm_1862 like domain"/>
    <property type="match status" value="1"/>
</dbReference>
<evidence type="ECO:0000256" key="2">
    <source>
        <dbReference type="ARBA" id="ARBA00008616"/>
    </source>
</evidence>
<dbReference type="GeneID" id="7171184"/>
<reference evidence="14 15" key="1">
    <citation type="journal article" date="2009" name="J. Bacteriol.">
        <title>Complete genome sequence of the anaerobic, protein-degrading hyperthermophilic crenarchaeon Desulfurococcus kamchatkensis.</title>
        <authorList>
            <person name="Ravin N.V."/>
            <person name="Mardanov A.V."/>
            <person name="Beletsky A.V."/>
            <person name="Kublanov I.V."/>
            <person name="Kolganova T.V."/>
            <person name="Lebedinsky A.V."/>
            <person name="Chernyh N.A."/>
            <person name="Bonch-Osmolovskaya E.A."/>
            <person name="Skryabin K.G."/>
        </authorList>
    </citation>
    <scope>NUCLEOTIDE SEQUENCE [LARGE SCALE GENOMIC DNA]</scope>
    <source>
        <strain evidence="15">DSM 18924 / JCM 16383 / VKM B-2413 / 1221n</strain>
    </source>
</reference>
<dbReference type="Pfam" id="PF00919">
    <property type="entry name" value="UPF0004"/>
    <property type="match status" value="1"/>
</dbReference>
<dbReference type="PROSITE" id="PS51918">
    <property type="entry name" value="RADICAL_SAM"/>
    <property type="match status" value="1"/>
</dbReference>
<dbReference type="PANTHER" id="PTHR11918:SF45">
    <property type="entry name" value="THREONYLCARBAMOYLADENOSINE TRNA METHYLTHIOTRANSFERASE"/>
    <property type="match status" value="1"/>
</dbReference>
<comment type="cofactor">
    <cofactor evidence="11">
        <name>[4Fe-4S] cluster</name>
        <dbReference type="ChEBI" id="CHEBI:49883"/>
    </cofactor>
    <text evidence="11">Binds 1 or 2 [4Fe-4S] cluster. One cluster is coordinated with 3 cysteines and an exchangeable S-adenosyl-L-methionine.</text>
</comment>
<dbReference type="Pfam" id="PF04055">
    <property type="entry name" value="Radical_SAM"/>
    <property type="match status" value="1"/>
</dbReference>
<dbReference type="GO" id="GO:0035598">
    <property type="term" value="F:tRNA (N(6)-L-threonylcarbamoyladenosine(37)-C(2))-methylthiotransferase activity"/>
    <property type="evidence" value="ECO:0007669"/>
    <property type="project" value="UniProtKB-UniRule"/>
</dbReference>
<dbReference type="SFLD" id="SFLDS00029">
    <property type="entry name" value="Radical_SAM"/>
    <property type="match status" value="1"/>
</dbReference>
<dbReference type="SMART" id="SM00729">
    <property type="entry name" value="Elp3"/>
    <property type="match status" value="1"/>
</dbReference>
<keyword evidence="6 11" id="KW-0819">tRNA processing</keyword>
<keyword evidence="4 11" id="KW-0808">Transferase</keyword>
<evidence type="ECO:0000256" key="3">
    <source>
        <dbReference type="ARBA" id="ARBA00022485"/>
    </source>
</evidence>
<dbReference type="InterPro" id="IPR023404">
    <property type="entry name" value="rSAM_horseshoe"/>
</dbReference>
<evidence type="ECO:0000259" key="12">
    <source>
        <dbReference type="PROSITE" id="PS51449"/>
    </source>
</evidence>
<dbReference type="SUPFAM" id="SSF102114">
    <property type="entry name" value="Radical SAM enzymes"/>
    <property type="match status" value="1"/>
</dbReference>
<dbReference type="GO" id="GO:0051539">
    <property type="term" value="F:4 iron, 4 sulfur cluster binding"/>
    <property type="evidence" value="ECO:0007669"/>
    <property type="project" value="UniProtKB-UniRule"/>
</dbReference>
<evidence type="ECO:0000256" key="4">
    <source>
        <dbReference type="ARBA" id="ARBA00022679"/>
    </source>
</evidence>
<evidence type="ECO:0000256" key="11">
    <source>
        <dbReference type="RuleBase" id="RU368081"/>
    </source>
</evidence>
<dbReference type="NCBIfam" id="TIGR00089">
    <property type="entry name" value="MiaB/RimO family radical SAM methylthiotransferase"/>
    <property type="match status" value="1"/>
</dbReference>
<dbReference type="InterPro" id="IPR006466">
    <property type="entry name" value="MiaB-like_arc_euk"/>
</dbReference>
<dbReference type="HOGENOM" id="CLU_018697_4_2_2"/>
<dbReference type="InterPro" id="IPR058240">
    <property type="entry name" value="rSAM_sf"/>
</dbReference>
<proteinExistence type="inferred from homology"/>
<feature type="domain" description="MTTase N-terminal" evidence="12">
    <location>
        <begin position="1"/>
        <end position="115"/>
    </location>
</feature>
<comment type="function">
    <text evidence="1 11">Catalyzes the methylthiolation of N6-threonylcarbamoyladenosine (t(6)A), leading to the formation of 2-methylthio-N6-threonylcarbamoyladenosine (ms(2)t(6)A) at position 37 in tRNAs that read codons beginning with adenine.</text>
</comment>
<dbReference type="KEGG" id="dka:DKAM_1082"/>
<evidence type="ECO:0000256" key="10">
    <source>
        <dbReference type="ARBA" id="ARBA00051661"/>
    </source>
</evidence>
<keyword evidence="5 11" id="KW-0949">S-adenosyl-L-methionine</keyword>
<dbReference type="InterPro" id="IPR013848">
    <property type="entry name" value="Methylthiotransferase_N"/>
</dbReference>
<comment type="catalytic activity">
    <reaction evidence="10 11">
        <text>N(6)-L-threonylcarbamoyladenosine(37) in tRNA + (sulfur carrier)-SH + AH2 + 2 S-adenosyl-L-methionine = 2-methylsulfanyl-N(6)-L-threonylcarbamoyladenosine(37) in tRNA + (sulfur carrier)-H + 5'-deoxyadenosine + L-methionine + A + S-adenosyl-L-homocysteine + 2 H(+)</text>
        <dbReference type="Rhea" id="RHEA:37075"/>
        <dbReference type="Rhea" id="RHEA-COMP:10163"/>
        <dbReference type="Rhea" id="RHEA-COMP:11092"/>
        <dbReference type="Rhea" id="RHEA-COMP:14737"/>
        <dbReference type="Rhea" id="RHEA-COMP:14739"/>
        <dbReference type="ChEBI" id="CHEBI:13193"/>
        <dbReference type="ChEBI" id="CHEBI:15378"/>
        <dbReference type="ChEBI" id="CHEBI:17319"/>
        <dbReference type="ChEBI" id="CHEBI:17499"/>
        <dbReference type="ChEBI" id="CHEBI:29917"/>
        <dbReference type="ChEBI" id="CHEBI:57844"/>
        <dbReference type="ChEBI" id="CHEBI:57856"/>
        <dbReference type="ChEBI" id="CHEBI:59789"/>
        <dbReference type="ChEBI" id="CHEBI:64428"/>
        <dbReference type="ChEBI" id="CHEBI:74418"/>
        <dbReference type="ChEBI" id="CHEBI:74420"/>
        <dbReference type="EC" id="2.8.4.5"/>
    </reaction>
</comment>
<dbReference type="InterPro" id="IPR006638">
    <property type="entry name" value="Elp3/MiaA/NifB-like_rSAM"/>
</dbReference>
<dbReference type="InterPro" id="IPR005839">
    <property type="entry name" value="Methylthiotransferase"/>
</dbReference>
<organism evidence="14 15">
    <name type="scientific">Desulfurococcus amylolyticus (strain DSM 18924 / JCM 16383 / VKM B-2413 / 1221n)</name>
    <name type="common">Desulfurococcus kamchatkensis</name>
    <dbReference type="NCBI Taxonomy" id="490899"/>
    <lineage>
        <taxon>Archaea</taxon>
        <taxon>Thermoproteota</taxon>
        <taxon>Thermoprotei</taxon>
        <taxon>Desulfurococcales</taxon>
        <taxon>Desulfurococcaceae</taxon>
        <taxon>Desulfurococcus</taxon>
    </lineage>
</organism>
<evidence type="ECO:0000256" key="6">
    <source>
        <dbReference type="ARBA" id="ARBA00022694"/>
    </source>
</evidence>